<protein>
    <submittedName>
        <fullName evidence="2">Uncharacterized protein</fullName>
    </submittedName>
</protein>
<dbReference type="Proteomes" id="UP000266177">
    <property type="component" value="Unassembled WGS sequence"/>
</dbReference>
<feature type="transmembrane region" description="Helical" evidence="1">
    <location>
        <begin position="6"/>
        <end position="27"/>
    </location>
</feature>
<dbReference type="AlphaFoldDB" id="A0A3A3GPW9"/>
<gene>
    <name evidence="2" type="ORF">DQX05_07330</name>
</gene>
<organism evidence="2 3">
    <name type="scientific">Paenibacillus thiaminolyticus</name>
    <name type="common">Bacillus thiaminolyticus</name>
    <dbReference type="NCBI Taxonomy" id="49283"/>
    <lineage>
        <taxon>Bacteria</taxon>
        <taxon>Bacillati</taxon>
        <taxon>Bacillota</taxon>
        <taxon>Bacilli</taxon>
        <taxon>Bacillales</taxon>
        <taxon>Paenibacillaceae</taxon>
        <taxon>Paenibacillus</taxon>
    </lineage>
</organism>
<proteinExistence type="predicted"/>
<evidence type="ECO:0000313" key="2">
    <source>
        <dbReference type="EMBL" id="RJG25252.1"/>
    </source>
</evidence>
<dbReference type="OrthoDB" id="2087578at2"/>
<evidence type="ECO:0000313" key="3">
    <source>
        <dbReference type="Proteomes" id="UP000266177"/>
    </source>
</evidence>
<comment type="caution">
    <text evidence="2">The sequence shown here is derived from an EMBL/GenBank/DDBJ whole genome shotgun (WGS) entry which is preliminary data.</text>
</comment>
<reference evidence="2 3" key="1">
    <citation type="submission" date="2018-09" db="EMBL/GenBank/DDBJ databases">
        <title>Paenibacillus SK2017-BO5.</title>
        <authorList>
            <person name="Piskunova J.V."/>
            <person name="Dubiley S.A."/>
            <person name="Severinov K.V."/>
        </authorList>
    </citation>
    <scope>NUCLEOTIDE SEQUENCE [LARGE SCALE GENOMIC DNA]</scope>
    <source>
        <strain evidence="2 3">BO5</strain>
    </source>
</reference>
<evidence type="ECO:0000256" key="1">
    <source>
        <dbReference type="SAM" id="Phobius"/>
    </source>
</evidence>
<keyword evidence="1" id="KW-1133">Transmembrane helix</keyword>
<name>A0A3A3GPW9_PANTH</name>
<keyword evidence="1" id="KW-0472">Membrane</keyword>
<dbReference type="RefSeq" id="WP_119792245.1">
    <property type="nucleotide sequence ID" value="NZ_QYZD01000004.1"/>
</dbReference>
<sequence length="59" mass="6559">MNSLFIIIGIVELLCGIFINIYIGFLAKTLLWKVGTAPRIPLRVIGIYLIINGISKLTQ</sequence>
<accession>A0A3A3GPW9</accession>
<keyword evidence="1" id="KW-0812">Transmembrane</keyword>
<dbReference type="EMBL" id="QYZD01000004">
    <property type="protein sequence ID" value="RJG25252.1"/>
    <property type="molecule type" value="Genomic_DNA"/>
</dbReference>